<feature type="transmembrane region" description="Helical" evidence="1">
    <location>
        <begin position="6"/>
        <end position="28"/>
    </location>
</feature>
<dbReference type="AlphaFoldDB" id="A0A3S8V0A7"/>
<organism evidence="2">
    <name type="scientific">Belyta sp. ZJUH_2016005</name>
    <dbReference type="NCBI Taxonomy" id="2491151"/>
    <lineage>
        <taxon>Eukaryota</taxon>
        <taxon>Metazoa</taxon>
        <taxon>Ecdysozoa</taxon>
        <taxon>Arthropoda</taxon>
        <taxon>Hexapoda</taxon>
        <taxon>Insecta</taxon>
        <taxon>Pterygota</taxon>
        <taxon>Neoptera</taxon>
        <taxon>Endopterygota</taxon>
        <taxon>Hymenoptera</taxon>
        <taxon>Apocrita</taxon>
        <taxon>Proctotrupomorpha</taxon>
        <taxon>Diaprioidea</taxon>
        <taxon>Diapriidae</taxon>
        <taxon>Belytinae</taxon>
        <taxon>Belyta</taxon>
    </lineage>
</organism>
<geneLocation type="mitochondrion" evidence="2"/>
<reference evidence="2" key="1">
    <citation type="journal article" date="2018" name="Mol. Phylogenet. Evol.">
        <title>Mitochondrial phylogenomics of the Hymenoptera.</title>
        <authorList>
            <person name="Tang P."/>
            <person name="Zhu J.C."/>
            <person name="Zheng B.Y."/>
            <person name="Wei S.J."/>
            <person name="Sharkey M."/>
            <person name="Chen X.X."/>
            <person name="Vogler A.P."/>
        </authorList>
    </citation>
    <scope>NUCLEOTIDE SEQUENCE</scope>
</reference>
<protein>
    <submittedName>
        <fullName evidence="2">ATP synthase F0 subunit 8</fullName>
    </submittedName>
</protein>
<dbReference type="EMBL" id="MG923486">
    <property type="protein sequence ID" value="AZL93119.1"/>
    <property type="molecule type" value="Genomic_DNA"/>
</dbReference>
<keyword evidence="2" id="KW-0496">Mitochondrion</keyword>
<accession>A0A3S8V0A7</accession>
<gene>
    <name evidence="2" type="primary">atp8</name>
</gene>
<sequence>MPQMSPLFWLNTLMLCYLSTYILITLLFSMPHNNFSIPNKILNKNMKMW</sequence>
<evidence type="ECO:0000313" key="2">
    <source>
        <dbReference type="EMBL" id="AZL93119.1"/>
    </source>
</evidence>
<keyword evidence="1" id="KW-0812">Transmembrane</keyword>
<keyword evidence="1" id="KW-1133">Transmembrane helix</keyword>
<keyword evidence="1" id="KW-0472">Membrane</keyword>
<name>A0A3S8V0A7_9HYME</name>
<proteinExistence type="predicted"/>
<evidence type="ECO:0000256" key="1">
    <source>
        <dbReference type="SAM" id="Phobius"/>
    </source>
</evidence>